<evidence type="ECO:0000256" key="10">
    <source>
        <dbReference type="ARBA" id="ARBA00023125"/>
    </source>
</evidence>
<keyword evidence="9" id="KW-0460">Magnesium</keyword>
<dbReference type="InterPro" id="IPR002694">
    <property type="entry name" value="Znf_CHC2"/>
</dbReference>
<feature type="domain" description="Toprim" evidence="15">
    <location>
        <begin position="258"/>
        <end position="339"/>
    </location>
</feature>
<dbReference type="EC" id="2.7.7.101" evidence="12"/>
<evidence type="ECO:0000256" key="14">
    <source>
        <dbReference type="PIRSR" id="PIRSR002811-1"/>
    </source>
</evidence>
<protein>
    <recommendedName>
        <fullName evidence="12 13">DNA primase</fullName>
        <ecNumber evidence="12">2.7.7.101</ecNumber>
    </recommendedName>
</protein>
<dbReference type="Proteomes" id="UP000824175">
    <property type="component" value="Unassembled WGS sequence"/>
</dbReference>
<keyword evidence="1 12" id="KW-0240">DNA-directed RNA polymerase</keyword>
<dbReference type="InterPro" id="IPR030846">
    <property type="entry name" value="DnaG_bac"/>
</dbReference>
<evidence type="ECO:0000256" key="1">
    <source>
        <dbReference type="ARBA" id="ARBA00022478"/>
    </source>
</evidence>
<evidence type="ECO:0000256" key="7">
    <source>
        <dbReference type="ARBA" id="ARBA00022771"/>
    </source>
</evidence>
<evidence type="ECO:0000256" key="2">
    <source>
        <dbReference type="ARBA" id="ARBA00022515"/>
    </source>
</evidence>
<comment type="subunit">
    <text evidence="12">Monomer. Interacts with DnaB.</text>
</comment>
<dbReference type="GO" id="GO:1990077">
    <property type="term" value="C:primosome complex"/>
    <property type="evidence" value="ECO:0007669"/>
    <property type="project" value="UniProtKB-KW"/>
</dbReference>
<evidence type="ECO:0000256" key="13">
    <source>
        <dbReference type="PIRNR" id="PIRNR002811"/>
    </source>
</evidence>
<comment type="domain">
    <text evidence="12">Contains an N-terminal zinc-binding domain, a central core domain that contains the primase activity, and a C-terminal DnaB-binding domain.</text>
</comment>
<dbReference type="Pfam" id="PF13155">
    <property type="entry name" value="Toprim_2"/>
    <property type="match status" value="1"/>
</dbReference>
<dbReference type="PIRSF" id="PIRSF002811">
    <property type="entry name" value="DnaG"/>
    <property type="match status" value="1"/>
</dbReference>
<dbReference type="SUPFAM" id="SSF57783">
    <property type="entry name" value="Zinc beta-ribbon"/>
    <property type="match status" value="1"/>
</dbReference>
<dbReference type="Gene3D" id="1.10.860.10">
    <property type="entry name" value="DNAb Helicase, Chain A"/>
    <property type="match status" value="1"/>
</dbReference>
<evidence type="ECO:0000256" key="4">
    <source>
        <dbReference type="ARBA" id="ARBA00022695"/>
    </source>
</evidence>
<evidence type="ECO:0000256" key="3">
    <source>
        <dbReference type="ARBA" id="ARBA00022679"/>
    </source>
</evidence>
<dbReference type="InterPro" id="IPR036977">
    <property type="entry name" value="DNA_primase_Znf_CHC2"/>
</dbReference>
<feature type="zinc finger region" description="CHC2-type" evidence="12 14">
    <location>
        <begin position="39"/>
        <end position="63"/>
    </location>
</feature>
<keyword evidence="4 12" id="KW-0548">Nucleotidyltransferase</keyword>
<comment type="catalytic activity">
    <reaction evidence="12">
        <text>ssDNA + n NTP = ssDNA/pppN(pN)n-1 hybrid + (n-1) diphosphate.</text>
        <dbReference type="EC" id="2.7.7.101"/>
    </reaction>
</comment>
<evidence type="ECO:0000256" key="5">
    <source>
        <dbReference type="ARBA" id="ARBA00022705"/>
    </source>
</evidence>
<organism evidence="16 17">
    <name type="scientific">Candidatus Fimiplasma intestinipullorum</name>
    <dbReference type="NCBI Taxonomy" id="2840825"/>
    <lineage>
        <taxon>Bacteria</taxon>
        <taxon>Bacillati</taxon>
        <taxon>Bacillota</taxon>
        <taxon>Clostridia</taxon>
        <taxon>Eubacteriales</taxon>
        <taxon>Candidatus Fimiplasma</taxon>
    </lineage>
</organism>
<dbReference type="Pfam" id="PF01807">
    <property type="entry name" value="Zn_ribbon_DnaG"/>
    <property type="match status" value="1"/>
</dbReference>
<dbReference type="PANTHER" id="PTHR30313">
    <property type="entry name" value="DNA PRIMASE"/>
    <property type="match status" value="1"/>
</dbReference>
<dbReference type="GO" id="GO:0003677">
    <property type="term" value="F:DNA binding"/>
    <property type="evidence" value="ECO:0007669"/>
    <property type="project" value="UniProtKB-KW"/>
</dbReference>
<dbReference type="Gene3D" id="3.40.1360.10">
    <property type="match status" value="1"/>
</dbReference>
<comment type="function">
    <text evidence="12 13">RNA polymerase that catalyzes the synthesis of short RNA molecules used as primers for DNA polymerase during DNA replication.</text>
</comment>
<dbReference type="GO" id="GO:0003899">
    <property type="term" value="F:DNA-directed RNA polymerase activity"/>
    <property type="evidence" value="ECO:0007669"/>
    <property type="project" value="UniProtKB-UniRule"/>
</dbReference>
<dbReference type="AlphaFoldDB" id="A0A9D1HPN2"/>
<dbReference type="SMART" id="SM00493">
    <property type="entry name" value="TOPRIM"/>
    <property type="match status" value="1"/>
</dbReference>
<dbReference type="Pfam" id="PF10410">
    <property type="entry name" value="DnaB_bind"/>
    <property type="match status" value="1"/>
</dbReference>
<dbReference type="GO" id="GO:0005737">
    <property type="term" value="C:cytoplasm"/>
    <property type="evidence" value="ECO:0007669"/>
    <property type="project" value="TreeGrafter"/>
</dbReference>
<dbReference type="SUPFAM" id="SSF56731">
    <property type="entry name" value="DNA primase core"/>
    <property type="match status" value="1"/>
</dbReference>
<dbReference type="InterPro" id="IPR016136">
    <property type="entry name" value="DNA_helicase_N/primase_C"/>
</dbReference>
<dbReference type="PANTHER" id="PTHR30313:SF2">
    <property type="entry name" value="DNA PRIMASE"/>
    <property type="match status" value="1"/>
</dbReference>
<dbReference type="InterPro" id="IPR006295">
    <property type="entry name" value="DNA_primase_DnaG"/>
</dbReference>
<evidence type="ECO:0000256" key="9">
    <source>
        <dbReference type="ARBA" id="ARBA00022842"/>
    </source>
</evidence>
<dbReference type="CDD" id="cd03364">
    <property type="entry name" value="TOPRIM_DnaG_primases"/>
    <property type="match status" value="1"/>
</dbReference>
<dbReference type="InterPro" id="IPR013264">
    <property type="entry name" value="DNAG_N"/>
</dbReference>
<dbReference type="NCBIfam" id="TIGR01391">
    <property type="entry name" value="dnaG"/>
    <property type="match status" value="1"/>
</dbReference>
<dbReference type="InterPro" id="IPR050219">
    <property type="entry name" value="DnaG_primase"/>
</dbReference>
<evidence type="ECO:0000259" key="15">
    <source>
        <dbReference type="PROSITE" id="PS50880"/>
    </source>
</evidence>
<proteinExistence type="inferred from homology"/>
<evidence type="ECO:0000256" key="8">
    <source>
        <dbReference type="ARBA" id="ARBA00022833"/>
    </source>
</evidence>
<reference evidence="16" key="2">
    <citation type="journal article" date="2021" name="PeerJ">
        <title>Extensive microbial diversity within the chicken gut microbiome revealed by metagenomics and culture.</title>
        <authorList>
            <person name="Gilroy R."/>
            <person name="Ravi A."/>
            <person name="Getino M."/>
            <person name="Pursley I."/>
            <person name="Horton D.L."/>
            <person name="Alikhan N.F."/>
            <person name="Baker D."/>
            <person name="Gharbi K."/>
            <person name="Hall N."/>
            <person name="Watson M."/>
            <person name="Adriaenssens E.M."/>
            <person name="Foster-Nyarko E."/>
            <person name="Jarju S."/>
            <person name="Secka A."/>
            <person name="Antonio M."/>
            <person name="Oren A."/>
            <person name="Chaudhuri R.R."/>
            <person name="La Ragione R."/>
            <person name="Hildebrand F."/>
            <person name="Pallen M.J."/>
        </authorList>
    </citation>
    <scope>NUCLEOTIDE SEQUENCE</scope>
    <source>
        <strain evidence="16">CHK195-11698</strain>
    </source>
</reference>
<gene>
    <name evidence="12" type="primary">dnaG</name>
    <name evidence="16" type="ORF">IAD15_10130</name>
</gene>
<comment type="similarity">
    <text evidence="12 13">Belongs to the DnaG primase family.</text>
</comment>
<evidence type="ECO:0000256" key="11">
    <source>
        <dbReference type="ARBA" id="ARBA00023163"/>
    </source>
</evidence>
<keyword evidence="10 12" id="KW-0238">DNA-binding</keyword>
<dbReference type="PROSITE" id="PS50880">
    <property type="entry name" value="TOPRIM"/>
    <property type="match status" value="1"/>
</dbReference>
<dbReference type="HAMAP" id="MF_00974">
    <property type="entry name" value="DNA_primase_DnaG"/>
    <property type="match status" value="1"/>
</dbReference>
<evidence type="ECO:0000313" key="16">
    <source>
        <dbReference type="EMBL" id="HIU14408.1"/>
    </source>
</evidence>
<comment type="caution">
    <text evidence="16">The sequence shown here is derived from an EMBL/GenBank/DDBJ whole genome shotgun (WGS) entry which is preliminary data.</text>
</comment>
<dbReference type="Pfam" id="PF08275">
    <property type="entry name" value="DNAG_N"/>
    <property type="match status" value="1"/>
</dbReference>
<dbReference type="GO" id="GO:0000428">
    <property type="term" value="C:DNA-directed RNA polymerase complex"/>
    <property type="evidence" value="ECO:0007669"/>
    <property type="project" value="UniProtKB-KW"/>
</dbReference>
<evidence type="ECO:0000256" key="6">
    <source>
        <dbReference type="ARBA" id="ARBA00022723"/>
    </source>
</evidence>
<keyword evidence="3 12" id="KW-0808">Transferase</keyword>
<dbReference type="Gene3D" id="3.90.580.10">
    <property type="entry name" value="Zinc finger, CHC2-type domain"/>
    <property type="match status" value="1"/>
</dbReference>
<keyword evidence="11 12" id="KW-0804">Transcription</keyword>
<keyword evidence="2 12" id="KW-0639">Primosome</keyword>
<dbReference type="InterPro" id="IPR037068">
    <property type="entry name" value="DNA_primase_core_N_sf"/>
</dbReference>
<keyword evidence="5 12" id="KW-0235">DNA replication</keyword>
<dbReference type="Gene3D" id="3.90.980.10">
    <property type="entry name" value="DNA primase, catalytic core, N-terminal domain"/>
    <property type="match status" value="1"/>
</dbReference>
<dbReference type="EMBL" id="DVMJ01000088">
    <property type="protein sequence ID" value="HIU14408.1"/>
    <property type="molecule type" value="Genomic_DNA"/>
</dbReference>
<dbReference type="InterPro" id="IPR034151">
    <property type="entry name" value="TOPRIM_DnaG_bac"/>
</dbReference>
<accession>A0A9D1HPN2</accession>
<evidence type="ECO:0000313" key="17">
    <source>
        <dbReference type="Proteomes" id="UP000824175"/>
    </source>
</evidence>
<sequence>MARLSEEKIEQIRSSVDIVDVIGSYIPLSKRGKGYWGICPFHDDSNPSMSVSQELQIYKCFVCGAGGNVFTFLQNYLKIGYLEAVKMVAEMGGIPVDELNEAYTRPKVNDQLKPLYDMHEEALKIYHVMLSRRTGLRAREYLEKRHITDEVIEKFMIGYAPNEDTLLKGFGQLNFNKVDMERSGLIIEGTRQDYDRFKDRIMFPLWDSNGQVVGFSGRIYQKDRDEAKYMNSPESEIFIKGQTLYHYHEAKQATRQAGFIYLLEGFMDVIALYRAGLENAVALMGTALTQDHLRLLRKLTVQVHVCLDGDRAGQEATLKNASILARNGFQVRVIRLKDGMDPDETLEQYGKEGLLKSLASHMSLLEFKINYYYETSQMDNYDERKAYLDHLAGDLASLEDPIDQSYYIGLVSNKSGFSTDIIHEKIANIGGSMRKKIHEVPIVSHTKQGPLPSKYQKAEQCLLHYMLLSKQVSSQYEKKLGYMYDATYRVIANYIVDYYRSHDTLQIADFINVLGQDSLISAVLEIAQLHLPSEVDGKEIQDYIQTISQHTFRLEIEDREKEMHQEMDPVRKAEILKEIIALKKKLNELKGVI</sequence>
<dbReference type="InterPro" id="IPR019475">
    <property type="entry name" value="DNA_primase_DnaB-bd"/>
</dbReference>
<dbReference type="GO" id="GO:0006269">
    <property type="term" value="P:DNA replication, synthesis of primer"/>
    <property type="evidence" value="ECO:0007669"/>
    <property type="project" value="UniProtKB-UniRule"/>
</dbReference>
<evidence type="ECO:0000256" key="12">
    <source>
        <dbReference type="HAMAP-Rule" id="MF_00974"/>
    </source>
</evidence>
<dbReference type="SMART" id="SM00400">
    <property type="entry name" value="ZnF_CHCC"/>
    <property type="match status" value="1"/>
</dbReference>
<comment type="cofactor">
    <cofactor evidence="12 13 14">
        <name>Zn(2+)</name>
        <dbReference type="ChEBI" id="CHEBI:29105"/>
    </cofactor>
    <text evidence="12 13 14">Binds 1 zinc ion per monomer.</text>
</comment>
<keyword evidence="8 12" id="KW-0862">Zinc</keyword>
<keyword evidence="7 12" id="KW-0863">Zinc-finger</keyword>
<name>A0A9D1HPN2_9FIRM</name>
<dbReference type="FunFam" id="3.90.580.10:FF:000001">
    <property type="entry name" value="DNA primase"/>
    <property type="match status" value="1"/>
</dbReference>
<keyword evidence="6 12" id="KW-0479">Metal-binding</keyword>
<reference evidence="16" key="1">
    <citation type="submission" date="2020-10" db="EMBL/GenBank/DDBJ databases">
        <authorList>
            <person name="Gilroy R."/>
        </authorList>
    </citation>
    <scope>NUCLEOTIDE SEQUENCE</scope>
    <source>
        <strain evidence="16">CHK195-11698</strain>
    </source>
</reference>
<dbReference type="GO" id="GO:0008270">
    <property type="term" value="F:zinc ion binding"/>
    <property type="evidence" value="ECO:0007669"/>
    <property type="project" value="UniProtKB-UniRule"/>
</dbReference>
<dbReference type="InterPro" id="IPR006171">
    <property type="entry name" value="TOPRIM_dom"/>
</dbReference>